<keyword evidence="2" id="KW-1185">Reference proteome</keyword>
<reference evidence="1 2" key="1">
    <citation type="journal article" date="2024" name="IMA Fungus">
        <title>IMA Genome - F19 : A genome assembly and annotation guide to empower mycologists, including annotated draft genome sequences of Ceratocystis pirilliformis, Diaporthe australafricana, Fusarium ophioides, Paecilomyces lecythidis, and Sporothrix stenoceras.</title>
        <authorList>
            <person name="Aylward J."/>
            <person name="Wilson A.M."/>
            <person name="Visagie C.M."/>
            <person name="Spraker J."/>
            <person name="Barnes I."/>
            <person name="Buitendag C."/>
            <person name="Ceriani C."/>
            <person name="Del Mar Angel L."/>
            <person name="du Plessis D."/>
            <person name="Fuchs T."/>
            <person name="Gasser K."/>
            <person name="Kramer D."/>
            <person name="Li W."/>
            <person name="Munsamy K."/>
            <person name="Piso A."/>
            <person name="Price J.L."/>
            <person name="Sonnekus B."/>
            <person name="Thomas C."/>
            <person name="van der Nest A."/>
            <person name="van Dijk A."/>
            <person name="van Heerden A."/>
            <person name="van Vuuren N."/>
            <person name="Yilmaz N."/>
            <person name="Duong T.A."/>
            <person name="van der Merwe N.A."/>
            <person name="Wingfield M.J."/>
            <person name="Wingfield B.D."/>
        </authorList>
    </citation>
    <scope>NUCLEOTIDE SEQUENCE [LARGE SCALE GENOMIC DNA]</scope>
    <source>
        <strain evidence="1 2">CMW 18167</strain>
    </source>
</reference>
<dbReference type="EMBL" id="JAVDPF010000021">
    <property type="protein sequence ID" value="KAL1873651.1"/>
    <property type="molecule type" value="Genomic_DNA"/>
</dbReference>
<organism evidence="1 2">
    <name type="scientific">Paecilomyces lecythidis</name>
    <dbReference type="NCBI Taxonomy" id="3004212"/>
    <lineage>
        <taxon>Eukaryota</taxon>
        <taxon>Fungi</taxon>
        <taxon>Dikarya</taxon>
        <taxon>Ascomycota</taxon>
        <taxon>Pezizomycotina</taxon>
        <taxon>Eurotiomycetes</taxon>
        <taxon>Eurotiomycetidae</taxon>
        <taxon>Eurotiales</taxon>
        <taxon>Thermoascaceae</taxon>
        <taxon>Paecilomyces</taxon>
    </lineage>
</organism>
<dbReference type="Proteomes" id="UP001583193">
    <property type="component" value="Unassembled WGS sequence"/>
</dbReference>
<protein>
    <submittedName>
        <fullName evidence="1">Uncharacterized protein</fullName>
    </submittedName>
</protein>
<gene>
    <name evidence="1" type="ORF">Plec18167_006168</name>
</gene>
<name>A0ABR3XCG7_9EURO</name>
<sequence length="96" mass="10794">MAAENNVENIAQILSAAFAPGSNIVSSDPSDYAKYWDERFKTDRKKATHDLMNILENPAAALKDKLKDMSKAQRDEAIKRIVETYDGLCEWTDRGS</sequence>
<proteinExistence type="predicted"/>
<evidence type="ECO:0000313" key="2">
    <source>
        <dbReference type="Proteomes" id="UP001583193"/>
    </source>
</evidence>
<comment type="caution">
    <text evidence="1">The sequence shown here is derived from an EMBL/GenBank/DDBJ whole genome shotgun (WGS) entry which is preliminary data.</text>
</comment>
<accession>A0ABR3XCG7</accession>
<evidence type="ECO:0000313" key="1">
    <source>
        <dbReference type="EMBL" id="KAL1873651.1"/>
    </source>
</evidence>